<dbReference type="Proteomes" id="UP000053558">
    <property type="component" value="Unassembled WGS sequence"/>
</dbReference>
<organism evidence="1 2">
    <name type="scientific">Coniophora puteana (strain RWD-64-598)</name>
    <name type="common">Brown rot fungus</name>
    <dbReference type="NCBI Taxonomy" id="741705"/>
    <lineage>
        <taxon>Eukaryota</taxon>
        <taxon>Fungi</taxon>
        <taxon>Dikarya</taxon>
        <taxon>Basidiomycota</taxon>
        <taxon>Agaricomycotina</taxon>
        <taxon>Agaricomycetes</taxon>
        <taxon>Agaricomycetidae</taxon>
        <taxon>Boletales</taxon>
        <taxon>Coniophorineae</taxon>
        <taxon>Coniophoraceae</taxon>
        <taxon>Coniophora</taxon>
    </lineage>
</organism>
<name>A0A5M3MI57_CONPW</name>
<comment type="caution">
    <text evidence="1">The sequence shown here is derived from an EMBL/GenBank/DDBJ whole genome shotgun (WGS) entry which is preliminary data.</text>
</comment>
<dbReference type="AlphaFoldDB" id="A0A5M3MI57"/>
<keyword evidence="2" id="KW-1185">Reference proteome</keyword>
<protein>
    <submittedName>
        <fullName evidence="1">Uncharacterized protein</fullName>
    </submittedName>
</protein>
<sequence length="57" mass="6513">MRVSACAERDWMAGQSSRDGVLNHLVDNTLRSTTTRQTCLGKQLRYLPRCIMALDSW</sequence>
<reference evidence="2" key="1">
    <citation type="journal article" date="2012" name="Science">
        <title>The Paleozoic origin of enzymatic lignin decomposition reconstructed from 31 fungal genomes.</title>
        <authorList>
            <person name="Floudas D."/>
            <person name="Binder M."/>
            <person name="Riley R."/>
            <person name="Barry K."/>
            <person name="Blanchette R.A."/>
            <person name="Henrissat B."/>
            <person name="Martinez A.T."/>
            <person name="Otillar R."/>
            <person name="Spatafora J.W."/>
            <person name="Yadav J.S."/>
            <person name="Aerts A."/>
            <person name="Benoit I."/>
            <person name="Boyd A."/>
            <person name="Carlson A."/>
            <person name="Copeland A."/>
            <person name="Coutinho P.M."/>
            <person name="de Vries R.P."/>
            <person name="Ferreira P."/>
            <person name="Findley K."/>
            <person name="Foster B."/>
            <person name="Gaskell J."/>
            <person name="Glotzer D."/>
            <person name="Gorecki P."/>
            <person name="Heitman J."/>
            <person name="Hesse C."/>
            <person name="Hori C."/>
            <person name="Igarashi K."/>
            <person name="Jurgens J.A."/>
            <person name="Kallen N."/>
            <person name="Kersten P."/>
            <person name="Kohler A."/>
            <person name="Kuees U."/>
            <person name="Kumar T.K.A."/>
            <person name="Kuo A."/>
            <person name="LaButti K."/>
            <person name="Larrondo L.F."/>
            <person name="Lindquist E."/>
            <person name="Ling A."/>
            <person name="Lombard V."/>
            <person name="Lucas S."/>
            <person name="Lundell T."/>
            <person name="Martin R."/>
            <person name="McLaughlin D.J."/>
            <person name="Morgenstern I."/>
            <person name="Morin E."/>
            <person name="Murat C."/>
            <person name="Nagy L.G."/>
            <person name="Nolan M."/>
            <person name="Ohm R.A."/>
            <person name="Patyshakuliyeva A."/>
            <person name="Rokas A."/>
            <person name="Ruiz-Duenas F.J."/>
            <person name="Sabat G."/>
            <person name="Salamov A."/>
            <person name="Samejima M."/>
            <person name="Schmutz J."/>
            <person name="Slot J.C."/>
            <person name="St John F."/>
            <person name="Stenlid J."/>
            <person name="Sun H."/>
            <person name="Sun S."/>
            <person name="Syed K."/>
            <person name="Tsang A."/>
            <person name="Wiebenga A."/>
            <person name="Young D."/>
            <person name="Pisabarro A."/>
            <person name="Eastwood D.C."/>
            <person name="Martin F."/>
            <person name="Cullen D."/>
            <person name="Grigoriev I.V."/>
            <person name="Hibbett D.S."/>
        </authorList>
    </citation>
    <scope>NUCLEOTIDE SEQUENCE [LARGE SCALE GENOMIC DNA]</scope>
    <source>
        <strain evidence="2">RWD-64-598 SS2</strain>
    </source>
</reference>
<dbReference type="EMBL" id="JH711581">
    <property type="protein sequence ID" value="EIW78773.1"/>
    <property type="molecule type" value="Genomic_DNA"/>
</dbReference>
<dbReference type="GeneID" id="19210558"/>
<evidence type="ECO:0000313" key="1">
    <source>
        <dbReference type="EMBL" id="EIW78773.1"/>
    </source>
</evidence>
<accession>A0A5M3MI57</accession>
<dbReference type="KEGG" id="cput:CONPUDRAFT_83252"/>
<proteinExistence type="predicted"/>
<gene>
    <name evidence="1" type="ORF">CONPUDRAFT_83252</name>
</gene>
<dbReference type="RefSeq" id="XP_007770569.1">
    <property type="nucleotide sequence ID" value="XM_007772379.1"/>
</dbReference>
<evidence type="ECO:0000313" key="2">
    <source>
        <dbReference type="Proteomes" id="UP000053558"/>
    </source>
</evidence>